<gene>
    <name evidence="1" type="ORF">BDA99DRAFT_554285</name>
</gene>
<proteinExistence type="predicted"/>
<evidence type="ECO:0000313" key="1">
    <source>
        <dbReference type="EMBL" id="KAI9278667.1"/>
    </source>
</evidence>
<reference evidence="1" key="2">
    <citation type="submission" date="2023-02" db="EMBL/GenBank/DDBJ databases">
        <authorList>
            <consortium name="DOE Joint Genome Institute"/>
            <person name="Mondo S.J."/>
            <person name="Chang Y."/>
            <person name="Wang Y."/>
            <person name="Ahrendt S."/>
            <person name="Andreopoulos W."/>
            <person name="Barry K."/>
            <person name="Beard J."/>
            <person name="Benny G.L."/>
            <person name="Blankenship S."/>
            <person name="Bonito G."/>
            <person name="Cuomo C."/>
            <person name="Desiro A."/>
            <person name="Gervers K.A."/>
            <person name="Hundley H."/>
            <person name="Kuo A."/>
            <person name="LaButti K."/>
            <person name="Lang B.F."/>
            <person name="Lipzen A."/>
            <person name="O'Donnell K."/>
            <person name="Pangilinan J."/>
            <person name="Reynolds N."/>
            <person name="Sandor L."/>
            <person name="Smith M.W."/>
            <person name="Tsang A."/>
            <person name="Grigoriev I.V."/>
            <person name="Stajich J.E."/>
            <person name="Spatafora J.W."/>
        </authorList>
    </citation>
    <scope>NUCLEOTIDE SEQUENCE</scope>
    <source>
        <strain evidence="1">RSA 2281</strain>
    </source>
</reference>
<accession>A0AAD5PKN0</accession>
<organism evidence="1 2">
    <name type="scientific">Phascolomyces articulosus</name>
    <dbReference type="NCBI Taxonomy" id="60185"/>
    <lineage>
        <taxon>Eukaryota</taxon>
        <taxon>Fungi</taxon>
        <taxon>Fungi incertae sedis</taxon>
        <taxon>Mucoromycota</taxon>
        <taxon>Mucoromycotina</taxon>
        <taxon>Mucoromycetes</taxon>
        <taxon>Mucorales</taxon>
        <taxon>Lichtheimiaceae</taxon>
        <taxon>Phascolomyces</taxon>
    </lineage>
</organism>
<keyword evidence="2" id="KW-1185">Reference proteome</keyword>
<dbReference type="AlphaFoldDB" id="A0AAD5PKN0"/>
<reference evidence="1" key="1">
    <citation type="journal article" date="2022" name="IScience">
        <title>Evolution of zygomycete secretomes and the origins of terrestrial fungal ecologies.</title>
        <authorList>
            <person name="Chang Y."/>
            <person name="Wang Y."/>
            <person name="Mondo S."/>
            <person name="Ahrendt S."/>
            <person name="Andreopoulos W."/>
            <person name="Barry K."/>
            <person name="Beard J."/>
            <person name="Benny G.L."/>
            <person name="Blankenship S."/>
            <person name="Bonito G."/>
            <person name="Cuomo C."/>
            <person name="Desiro A."/>
            <person name="Gervers K.A."/>
            <person name="Hundley H."/>
            <person name="Kuo A."/>
            <person name="LaButti K."/>
            <person name="Lang B.F."/>
            <person name="Lipzen A."/>
            <person name="O'Donnell K."/>
            <person name="Pangilinan J."/>
            <person name="Reynolds N."/>
            <person name="Sandor L."/>
            <person name="Smith M.E."/>
            <person name="Tsang A."/>
            <person name="Grigoriev I.V."/>
            <person name="Stajich J.E."/>
            <person name="Spatafora J.W."/>
        </authorList>
    </citation>
    <scope>NUCLEOTIDE SEQUENCE</scope>
    <source>
        <strain evidence="1">RSA 2281</strain>
    </source>
</reference>
<name>A0AAD5PKN0_9FUNG</name>
<dbReference type="Proteomes" id="UP001209540">
    <property type="component" value="Unassembled WGS sequence"/>
</dbReference>
<protein>
    <submittedName>
        <fullName evidence="1">Uncharacterized protein</fullName>
    </submittedName>
</protein>
<comment type="caution">
    <text evidence="1">The sequence shown here is derived from an EMBL/GenBank/DDBJ whole genome shotgun (WGS) entry which is preliminary data.</text>
</comment>
<sequence length="115" mass="13184">MTCRDFVHIDARIEGFIVCFCCKDKINLFAASLQYLGKVFYYIEHKREDITRILAVVGVFKTSVDTSLGSMYTAYNGFNKPTLHIVDIDSIMNFAGVLTWFYSTLLDMDKDEVTN</sequence>
<evidence type="ECO:0000313" key="2">
    <source>
        <dbReference type="Proteomes" id="UP001209540"/>
    </source>
</evidence>
<dbReference type="EMBL" id="JAIXMP010000001">
    <property type="protein sequence ID" value="KAI9278667.1"/>
    <property type="molecule type" value="Genomic_DNA"/>
</dbReference>